<dbReference type="PANTHER" id="PTHR10625:SF25">
    <property type="entry name" value="HISTONE DEACETYLASE 18-RELATED"/>
    <property type="match status" value="1"/>
</dbReference>
<accession>A0A835LS91</accession>
<proteinExistence type="predicted"/>
<evidence type="ECO:0000256" key="2">
    <source>
        <dbReference type="SAM" id="MobiDB-lite"/>
    </source>
</evidence>
<dbReference type="GO" id="GO:0040029">
    <property type="term" value="P:epigenetic regulation of gene expression"/>
    <property type="evidence" value="ECO:0007669"/>
    <property type="project" value="TreeGrafter"/>
</dbReference>
<name>A0A835LS91_9MAGN</name>
<feature type="compositionally biased region" description="Basic and acidic residues" evidence="2">
    <location>
        <begin position="147"/>
        <end position="159"/>
    </location>
</feature>
<evidence type="ECO:0000256" key="1">
    <source>
        <dbReference type="ARBA" id="ARBA00001947"/>
    </source>
</evidence>
<dbReference type="InterPro" id="IPR037138">
    <property type="entry name" value="His_deacetylse_dom_sf"/>
</dbReference>
<organism evidence="4 5">
    <name type="scientific">Coptis chinensis</name>
    <dbReference type="NCBI Taxonomy" id="261450"/>
    <lineage>
        <taxon>Eukaryota</taxon>
        <taxon>Viridiplantae</taxon>
        <taxon>Streptophyta</taxon>
        <taxon>Embryophyta</taxon>
        <taxon>Tracheophyta</taxon>
        <taxon>Spermatophyta</taxon>
        <taxon>Magnoliopsida</taxon>
        <taxon>Ranunculales</taxon>
        <taxon>Ranunculaceae</taxon>
        <taxon>Coptidoideae</taxon>
        <taxon>Coptis</taxon>
    </lineage>
</organism>
<protein>
    <recommendedName>
        <fullName evidence="3">Histone deacetylase domain-containing protein</fullName>
    </recommendedName>
</protein>
<dbReference type="EMBL" id="JADFTS010000007">
    <property type="protein sequence ID" value="KAF9597641.1"/>
    <property type="molecule type" value="Genomic_DNA"/>
</dbReference>
<evidence type="ECO:0000259" key="3">
    <source>
        <dbReference type="Pfam" id="PF00850"/>
    </source>
</evidence>
<dbReference type="InterPro" id="IPR000286">
    <property type="entry name" value="HDACs"/>
</dbReference>
<dbReference type="SUPFAM" id="SSF52768">
    <property type="entry name" value="Arginase/deacetylase"/>
    <property type="match status" value="1"/>
</dbReference>
<dbReference type="PRINTS" id="PR01270">
    <property type="entry name" value="HDASUPER"/>
</dbReference>
<dbReference type="Gene3D" id="3.40.140.10">
    <property type="entry name" value="Cytidine Deaminase, domain 2"/>
    <property type="match status" value="1"/>
</dbReference>
<dbReference type="Gene3D" id="3.30.190.10">
    <property type="entry name" value="Ribulose bisphosphate carboxylase, small subunit"/>
    <property type="match status" value="1"/>
</dbReference>
<gene>
    <name evidence="4" type="ORF">IFM89_020201</name>
</gene>
<dbReference type="AlphaFoldDB" id="A0A835LS91"/>
<dbReference type="InterPro" id="IPR023801">
    <property type="entry name" value="His_deacetylse_dom"/>
</dbReference>
<dbReference type="OrthoDB" id="424012at2759"/>
<dbReference type="Pfam" id="PF00850">
    <property type="entry name" value="Hist_deacetyl"/>
    <property type="match status" value="1"/>
</dbReference>
<dbReference type="InterPro" id="IPR023696">
    <property type="entry name" value="Ureohydrolase_dom_sf"/>
</dbReference>
<dbReference type="PANTHER" id="PTHR10625">
    <property type="entry name" value="HISTONE DEACETYLASE HDAC1-RELATED"/>
    <property type="match status" value="1"/>
</dbReference>
<reference evidence="4 5" key="1">
    <citation type="submission" date="2020-10" db="EMBL/GenBank/DDBJ databases">
        <title>The Coptis chinensis genome and diversification of protoberbering-type alkaloids.</title>
        <authorList>
            <person name="Wang B."/>
            <person name="Shu S."/>
            <person name="Song C."/>
            <person name="Liu Y."/>
        </authorList>
    </citation>
    <scope>NUCLEOTIDE SEQUENCE [LARGE SCALE GENOMIC DNA]</scope>
    <source>
        <strain evidence="4">HL-2020</strain>
        <tissue evidence="4">Leaf</tissue>
    </source>
</reference>
<evidence type="ECO:0000313" key="4">
    <source>
        <dbReference type="EMBL" id="KAF9597641.1"/>
    </source>
</evidence>
<keyword evidence="5" id="KW-1185">Reference proteome</keyword>
<sequence length="277" mass="30613">MYILTGFREVATGELSYAVAIVRPPGRHAEPDEAMGFCLSNNVVIAASYLLNQRDIDCRLGCASREWDPKDVLEGILGFHFGTFYPSGDDGSHTMVGQGLGAGYNINVPWEHGRVGDANYLAVWEHILIPVARSFKPDMILISGGFDADRREPPQRRPYDGPNGTSDEAKRIAAPLLSPAKDVAASHAVATMGRGKIEWGTRQQVHLPSALPEHEFLNDLEPLGWMHTQPNKLPQLSPPLPMFGCTDASQVLAKLEEAKKAYPRYITTEQWEDHELL</sequence>
<dbReference type="Gene3D" id="3.40.800.20">
    <property type="entry name" value="Histone deacetylase domain"/>
    <property type="match status" value="1"/>
</dbReference>
<comment type="cofactor">
    <cofactor evidence="1">
        <name>Zn(2+)</name>
        <dbReference type="ChEBI" id="CHEBI:29105"/>
    </cofactor>
</comment>
<comment type="caution">
    <text evidence="4">The sequence shown here is derived from an EMBL/GenBank/DDBJ whole genome shotgun (WGS) entry which is preliminary data.</text>
</comment>
<dbReference type="Proteomes" id="UP000631114">
    <property type="component" value="Unassembled WGS sequence"/>
</dbReference>
<dbReference type="GO" id="GO:0004407">
    <property type="term" value="F:histone deacetylase activity"/>
    <property type="evidence" value="ECO:0007669"/>
    <property type="project" value="TreeGrafter"/>
</dbReference>
<dbReference type="SUPFAM" id="SSF55239">
    <property type="entry name" value="RuBisCO, small subunit"/>
    <property type="match status" value="1"/>
</dbReference>
<dbReference type="GO" id="GO:0000118">
    <property type="term" value="C:histone deacetylase complex"/>
    <property type="evidence" value="ECO:0007669"/>
    <property type="project" value="TreeGrafter"/>
</dbReference>
<evidence type="ECO:0000313" key="5">
    <source>
        <dbReference type="Proteomes" id="UP000631114"/>
    </source>
</evidence>
<feature type="domain" description="Histone deacetylase" evidence="3">
    <location>
        <begin position="4"/>
        <end position="180"/>
    </location>
</feature>
<dbReference type="GO" id="GO:0005737">
    <property type="term" value="C:cytoplasm"/>
    <property type="evidence" value="ECO:0007669"/>
    <property type="project" value="TreeGrafter"/>
</dbReference>
<feature type="region of interest" description="Disordered" evidence="2">
    <location>
        <begin position="146"/>
        <end position="168"/>
    </location>
</feature>
<dbReference type="InterPro" id="IPR036385">
    <property type="entry name" value="RuBisCO_ssu_sf"/>
</dbReference>